<evidence type="ECO:0000256" key="7">
    <source>
        <dbReference type="ARBA" id="ARBA00023315"/>
    </source>
</evidence>
<dbReference type="InterPro" id="IPR016039">
    <property type="entry name" value="Thiolase-like"/>
</dbReference>
<dbReference type="SMART" id="SM00823">
    <property type="entry name" value="PKS_PP"/>
    <property type="match status" value="1"/>
</dbReference>
<keyword evidence="4" id="KW-0276">Fatty acid metabolism</keyword>
<dbReference type="Gene3D" id="3.30.70.3290">
    <property type="match status" value="1"/>
</dbReference>
<dbReference type="Gene3D" id="3.40.47.10">
    <property type="match status" value="1"/>
</dbReference>
<dbReference type="SMART" id="SM00827">
    <property type="entry name" value="PKS_AT"/>
    <property type="match status" value="1"/>
</dbReference>
<dbReference type="Pfam" id="PF00109">
    <property type="entry name" value="ketoacyl-synt"/>
    <property type="match status" value="1"/>
</dbReference>
<keyword evidence="3 10" id="KW-0808">Transferase</keyword>
<comment type="caution">
    <text evidence="10">The sequence shown here is derived from an EMBL/GenBank/DDBJ whole genome shotgun (WGS) entry which is preliminary data.</text>
</comment>
<dbReference type="RefSeq" id="WP_052020945.1">
    <property type="nucleotide sequence ID" value="NZ_AYXG01000070.1"/>
</dbReference>
<dbReference type="eggNOG" id="COG3321">
    <property type="taxonomic scope" value="Bacteria"/>
</dbReference>
<dbReference type="InterPro" id="IPR036736">
    <property type="entry name" value="ACP-like_sf"/>
</dbReference>
<dbReference type="InterPro" id="IPR016035">
    <property type="entry name" value="Acyl_Trfase/lysoPLipase"/>
</dbReference>
<dbReference type="EC" id="2.3.1.39" evidence="10"/>
<dbReference type="GO" id="GO:0006633">
    <property type="term" value="P:fatty acid biosynthetic process"/>
    <property type="evidence" value="ECO:0007669"/>
    <property type="project" value="TreeGrafter"/>
</dbReference>
<proteinExistence type="predicted"/>
<evidence type="ECO:0000259" key="9">
    <source>
        <dbReference type="PROSITE" id="PS52004"/>
    </source>
</evidence>
<accession>W7J9X6</accession>
<dbReference type="PROSITE" id="PS50075">
    <property type="entry name" value="CARRIER"/>
    <property type="match status" value="1"/>
</dbReference>
<dbReference type="Pfam" id="PF22621">
    <property type="entry name" value="CurL-like_PKS_C"/>
    <property type="match status" value="1"/>
</dbReference>
<dbReference type="InterPro" id="IPR050091">
    <property type="entry name" value="PKS_NRPS_Biosynth_Enz"/>
</dbReference>
<dbReference type="InterPro" id="IPR001227">
    <property type="entry name" value="Ac_transferase_dom_sf"/>
</dbReference>
<dbReference type="InterPro" id="IPR014030">
    <property type="entry name" value="Ketoacyl_synth_N"/>
</dbReference>
<dbReference type="InterPro" id="IPR014043">
    <property type="entry name" value="Acyl_transferase_dom"/>
</dbReference>
<dbReference type="Pfam" id="PF00698">
    <property type="entry name" value="Acyl_transf_1"/>
    <property type="match status" value="1"/>
</dbReference>
<keyword evidence="7 10" id="KW-0012">Acyltransferase</keyword>
<dbReference type="SUPFAM" id="SSF52151">
    <property type="entry name" value="FabD/lysophospholipase-like"/>
    <property type="match status" value="1"/>
</dbReference>
<dbReference type="Pfam" id="PF00550">
    <property type="entry name" value="PP-binding"/>
    <property type="match status" value="1"/>
</dbReference>
<dbReference type="CDD" id="cd00833">
    <property type="entry name" value="PKS"/>
    <property type="match status" value="1"/>
</dbReference>
<dbReference type="STRING" id="909613.UO65_1873"/>
<dbReference type="GO" id="GO:0004314">
    <property type="term" value="F:[acyl-carrier-protein] S-malonyltransferase activity"/>
    <property type="evidence" value="ECO:0007669"/>
    <property type="project" value="UniProtKB-EC"/>
</dbReference>
<dbReference type="InterPro" id="IPR020806">
    <property type="entry name" value="PKS_PP-bd"/>
</dbReference>
<dbReference type="SUPFAM" id="SSF55048">
    <property type="entry name" value="Probable ACP-binding domain of malonyl-CoA ACP transacylase"/>
    <property type="match status" value="1"/>
</dbReference>
<dbReference type="Pfam" id="PF02801">
    <property type="entry name" value="Ketoacyl-synt_C"/>
    <property type="match status" value="1"/>
</dbReference>
<evidence type="ECO:0000259" key="8">
    <source>
        <dbReference type="PROSITE" id="PS50075"/>
    </source>
</evidence>
<dbReference type="PROSITE" id="PS00012">
    <property type="entry name" value="PHOSPHOPANTETHEINE"/>
    <property type="match status" value="1"/>
</dbReference>
<dbReference type="PROSITE" id="PS52004">
    <property type="entry name" value="KS3_2"/>
    <property type="match status" value="1"/>
</dbReference>
<organism evidence="10 11">
    <name type="scientific">Actinokineospora spheciospongiae</name>
    <dbReference type="NCBI Taxonomy" id="909613"/>
    <lineage>
        <taxon>Bacteria</taxon>
        <taxon>Bacillati</taxon>
        <taxon>Actinomycetota</taxon>
        <taxon>Actinomycetes</taxon>
        <taxon>Pseudonocardiales</taxon>
        <taxon>Pseudonocardiaceae</taxon>
        <taxon>Actinokineospora</taxon>
    </lineage>
</organism>
<dbReference type="SUPFAM" id="SSF47336">
    <property type="entry name" value="ACP-like"/>
    <property type="match status" value="1"/>
</dbReference>
<dbReference type="Proteomes" id="UP000019277">
    <property type="component" value="Unassembled WGS sequence"/>
</dbReference>
<evidence type="ECO:0000256" key="2">
    <source>
        <dbReference type="ARBA" id="ARBA00022553"/>
    </source>
</evidence>
<dbReference type="NCBIfam" id="TIGR01746">
    <property type="entry name" value="Thioester-redct"/>
    <property type="match status" value="1"/>
</dbReference>
<dbReference type="Gene3D" id="3.40.50.720">
    <property type="entry name" value="NAD(P)-binding Rossmann-like Domain"/>
    <property type="match status" value="1"/>
</dbReference>
<dbReference type="InterPro" id="IPR006162">
    <property type="entry name" value="Ppantetheine_attach_site"/>
</dbReference>
<evidence type="ECO:0000256" key="6">
    <source>
        <dbReference type="ARBA" id="ARBA00023268"/>
    </source>
</evidence>
<dbReference type="Gene3D" id="1.10.1200.10">
    <property type="entry name" value="ACP-like"/>
    <property type="match status" value="1"/>
</dbReference>
<keyword evidence="2" id="KW-0597">Phosphoprotein</keyword>
<dbReference type="PANTHER" id="PTHR43775:SF51">
    <property type="entry name" value="INACTIVE PHENOLPHTHIOCEROL SYNTHESIS POLYKETIDE SYNTHASE TYPE I PKS1-RELATED"/>
    <property type="match status" value="1"/>
</dbReference>
<name>W7J9X6_9PSEU</name>
<dbReference type="InterPro" id="IPR009081">
    <property type="entry name" value="PP-bd_ACP"/>
</dbReference>
<dbReference type="PANTHER" id="PTHR43775">
    <property type="entry name" value="FATTY ACID SYNTHASE"/>
    <property type="match status" value="1"/>
</dbReference>
<dbReference type="InterPro" id="IPR010080">
    <property type="entry name" value="Thioester_reductase-like_dom"/>
</dbReference>
<evidence type="ECO:0000256" key="4">
    <source>
        <dbReference type="ARBA" id="ARBA00022832"/>
    </source>
</evidence>
<keyword evidence="5" id="KW-0443">Lipid metabolism</keyword>
<keyword evidence="6" id="KW-0511">Multifunctional enzyme</keyword>
<feature type="domain" description="Ketosynthase family 3 (KS3)" evidence="9">
    <location>
        <begin position="15"/>
        <end position="441"/>
    </location>
</feature>
<dbReference type="InterPro" id="IPR020841">
    <property type="entry name" value="PKS_Beta-ketoAc_synthase_dom"/>
</dbReference>
<dbReference type="InterPro" id="IPR036291">
    <property type="entry name" value="NAD(P)-bd_dom_sf"/>
</dbReference>
<sequence>MSDTNQPTGEPDDGLEPIAIIGMACRVPGATTPPDFWRAMRDGIESITRFGRDELIAAGTAPETLDDPDYVPASGHVEGADRFDAAFFGFNAGEAETMDPQHRVLCETAWAAVEDSGHDPADFGGTVGVFAGTFMNKYQMANLATNPRFQRSPMAPLARMFNDKDFLATRIAHLLDLTGPAMTVQTACSTSLVATHLACQSLLNYECDAAVVGGVSINVPLKTGYPVADSGLFSPDGHCRPFDADAKGTVPGNGAVTLVLRRLSDAVADRDHVYAVIRGSAVNNDGSQLKAGFAAPSVEGQARVITAAHVVADVDPGTIGYVEAHGTATQVGDPIEITALTQAFDTEATGYCAIGSVKANIGHLDAAAGIAGLMRAALAVHHAQIPPNAGFTAPNPLLGLERTPFYVPAEAADWDNSEHPRRAGVSSFGVGGTNAHVVLEEGPEAPAARPARPWQLLPLSARTRTALDAATDRLAAHLDGDGARVPLADVAFTLQAGRRGFDTRRFAVCADTADAVRALRGEEANRLDTRAATDGPREAVFAFPGGGMQHPDMGLDIYRSEAVFRAEVDECARLLEPRLGFDLRRLLFPSAFAPLEGKGVSGGGVMMGRDQGAGVVSSLFVVEYALAKQLMAWGITPAAMIGHSLGEYVAACLAGVFSLADALEITLARGELFARMAPGKMLVIQLPEAEVEPLLPERISVSAVNSPDLTVVAGPDEDIAAFTRELRAKDIDCRKVSVPVASHSWMVEPFLDEFVAKVSALALNPPRIPFVSSATGTWITDEQATDPHFWGRHLRQPVRFADGVREVLATSNRVLLEVGPGKALTSLAAGQRIAPAPVAVSTMGLARDTLPDLAHLVTAVGRLWQANVPVDWVAFHGEAEPSRVPLPTYPFEGKRHWVEAGRLQENVVAAVAAAVEEVLGDEALGENGADNRLQPRTDRERKVAEIWCDLLGVESVGVEDDFFDLGAHSLMVTQVTKELRRMGATSLTARDVMSAPTVAAMAALVDRALGLGDGRPVGTGPVLEDEVVLDESITTDGLAPMSTEDPKAILLTGATGFVGAFLCAELLQRTKATVHCLVRAADEAAGLERVRAKLDSFGLTGPWQSRLKVVVGDLSKPLLGLGQERFTELAGQVDAVHHCGAWVNFVRPYRALKASNVLGTQEVLRFATTVRLKPVHHVSTLAVLAGAFLTDARVISENDPLPPPIGHDTSYSQSKWVAEGLVDIARSRGIPVSVYRAGGVLADSRSGATNADDYVTKVIQGCVQLGLAPSRRYALSVGTVDHLVRMIVELSLRPGGLGRNYHAIDPKPLEWNVLFEEIRRFGHDVELVPFDRWRTTLVEHVDRDGEDNALAPLMAMIGETPDRDMPVMDCGNVLTVLPPDLARPPALDPEYFRRMLDYFVRGRLLPPVPATTTGV</sequence>
<evidence type="ECO:0000313" key="10">
    <source>
        <dbReference type="EMBL" id="EWC62839.1"/>
    </source>
</evidence>
<dbReference type="SMART" id="SM00825">
    <property type="entry name" value="PKS_KS"/>
    <property type="match status" value="1"/>
</dbReference>
<dbReference type="InterPro" id="IPR016036">
    <property type="entry name" value="Malonyl_transacylase_ACP-bd"/>
</dbReference>
<dbReference type="Gene3D" id="3.40.366.10">
    <property type="entry name" value="Malonyl-Coenzyme A Acyl Carrier Protein, domain 2"/>
    <property type="match status" value="1"/>
</dbReference>
<protein>
    <submittedName>
        <fullName evidence="10">Malonyl CoA-acyl carrier protein transacylase</fullName>
        <ecNumber evidence="10">2.3.1.39</ecNumber>
    </submittedName>
</protein>
<dbReference type="InterPro" id="IPR014031">
    <property type="entry name" value="Ketoacyl_synth_C"/>
</dbReference>
<gene>
    <name evidence="10" type="ORF">UO65_1873</name>
</gene>
<feature type="domain" description="Carrier" evidence="8">
    <location>
        <begin position="934"/>
        <end position="1009"/>
    </location>
</feature>
<keyword evidence="1" id="KW-0596">Phosphopantetheine</keyword>
<dbReference type="OrthoDB" id="9778690at2"/>
<dbReference type="Gene3D" id="3.30.70.250">
    <property type="entry name" value="Malonyl-CoA ACP transacylase, ACP-binding"/>
    <property type="match status" value="1"/>
</dbReference>
<evidence type="ECO:0000313" key="11">
    <source>
        <dbReference type="Proteomes" id="UP000019277"/>
    </source>
</evidence>
<dbReference type="PATRIC" id="fig|909613.9.peg.1885"/>
<dbReference type="SUPFAM" id="SSF53901">
    <property type="entry name" value="Thiolase-like"/>
    <property type="match status" value="1"/>
</dbReference>
<dbReference type="FunFam" id="3.40.47.10:FF:000042">
    <property type="entry name" value="Polyketide synthase Pks13"/>
    <property type="match status" value="1"/>
</dbReference>
<keyword evidence="11" id="KW-1185">Reference proteome</keyword>
<dbReference type="InterPro" id="IPR013120">
    <property type="entry name" value="FAR_NAD-bd"/>
</dbReference>
<dbReference type="CDD" id="cd05235">
    <property type="entry name" value="SDR_e1"/>
    <property type="match status" value="1"/>
</dbReference>
<dbReference type="Pfam" id="PF07993">
    <property type="entry name" value="NAD_binding_4"/>
    <property type="match status" value="1"/>
</dbReference>
<evidence type="ECO:0000256" key="5">
    <source>
        <dbReference type="ARBA" id="ARBA00023098"/>
    </source>
</evidence>
<dbReference type="SUPFAM" id="SSF51735">
    <property type="entry name" value="NAD(P)-binding Rossmann-fold domains"/>
    <property type="match status" value="1"/>
</dbReference>
<dbReference type="EMBL" id="AYXG01000070">
    <property type="protein sequence ID" value="EWC62839.1"/>
    <property type="molecule type" value="Genomic_DNA"/>
</dbReference>
<dbReference type="GO" id="GO:0004312">
    <property type="term" value="F:fatty acid synthase activity"/>
    <property type="evidence" value="ECO:0007669"/>
    <property type="project" value="TreeGrafter"/>
</dbReference>
<reference evidence="10 11" key="1">
    <citation type="journal article" date="2014" name="Genome Announc.">
        <title>Draft Genome Sequence of the Antitrypanosomally Active Sponge-Associated Bacterium Actinokineospora sp. Strain EG49.</title>
        <authorList>
            <person name="Harjes J."/>
            <person name="Ryu T."/>
            <person name="Abdelmohsen U.R."/>
            <person name="Moitinho-Silva L."/>
            <person name="Horn H."/>
            <person name="Ravasi T."/>
            <person name="Hentschel U."/>
        </authorList>
    </citation>
    <scope>NUCLEOTIDE SEQUENCE [LARGE SCALE GENOMIC DNA]</scope>
    <source>
        <strain evidence="10 11">EG49</strain>
    </source>
</reference>
<evidence type="ECO:0000256" key="3">
    <source>
        <dbReference type="ARBA" id="ARBA00022679"/>
    </source>
</evidence>
<evidence type="ECO:0000256" key="1">
    <source>
        <dbReference type="ARBA" id="ARBA00022450"/>
    </source>
</evidence>
<dbReference type="GO" id="GO:0031177">
    <property type="term" value="F:phosphopantetheine binding"/>
    <property type="evidence" value="ECO:0007669"/>
    <property type="project" value="InterPro"/>
</dbReference>